<name>A0A2I0KUF2_PUNGR</name>
<evidence type="ECO:0000313" key="2">
    <source>
        <dbReference type="Proteomes" id="UP000233551"/>
    </source>
</evidence>
<organism evidence="1 2">
    <name type="scientific">Punica granatum</name>
    <name type="common">Pomegranate</name>
    <dbReference type="NCBI Taxonomy" id="22663"/>
    <lineage>
        <taxon>Eukaryota</taxon>
        <taxon>Viridiplantae</taxon>
        <taxon>Streptophyta</taxon>
        <taxon>Embryophyta</taxon>
        <taxon>Tracheophyta</taxon>
        <taxon>Spermatophyta</taxon>
        <taxon>Magnoliopsida</taxon>
        <taxon>eudicotyledons</taxon>
        <taxon>Gunneridae</taxon>
        <taxon>Pentapetalae</taxon>
        <taxon>rosids</taxon>
        <taxon>malvids</taxon>
        <taxon>Myrtales</taxon>
        <taxon>Lythraceae</taxon>
        <taxon>Punica</taxon>
    </lineage>
</organism>
<proteinExistence type="predicted"/>
<comment type="caution">
    <text evidence="1">The sequence shown here is derived from an EMBL/GenBank/DDBJ whole genome shotgun (WGS) entry which is preliminary data.</text>
</comment>
<keyword evidence="2" id="KW-1185">Reference proteome</keyword>
<protein>
    <submittedName>
        <fullName evidence="1">Uncharacterized protein</fullName>
    </submittedName>
</protein>
<gene>
    <name evidence="1" type="ORF">CRG98_007643</name>
</gene>
<reference evidence="1 2" key="1">
    <citation type="submission" date="2017-11" db="EMBL/GenBank/DDBJ databases">
        <title>De-novo sequencing of pomegranate (Punica granatum L.) genome.</title>
        <authorList>
            <person name="Akparov Z."/>
            <person name="Amiraslanov A."/>
            <person name="Hajiyeva S."/>
            <person name="Abbasov M."/>
            <person name="Kaur K."/>
            <person name="Hamwieh A."/>
            <person name="Solovyev V."/>
            <person name="Salamov A."/>
            <person name="Braich B."/>
            <person name="Kosarev P."/>
            <person name="Mahmoud A."/>
            <person name="Hajiyev E."/>
            <person name="Babayeva S."/>
            <person name="Izzatullayeva V."/>
            <person name="Mammadov A."/>
            <person name="Mammadov A."/>
            <person name="Sharifova S."/>
            <person name="Ojaghi J."/>
            <person name="Eynullazada K."/>
            <person name="Bayramov B."/>
            <person name="Abdulazimova A."/>
            <person name="Shahmuradov I."/>
        </authorList>
    </citation>
    <scope>NUCLEOTIDE SEQUENCE [LARGE SCALE GENOMIC DNA]</scope>
    <source>
        <strain evidence="2">cv. AG2017</strain>
        <tissue evidence="1">Leaf</tissue>
    </source>
</reference>
<sequence>MHVRALNAMGESYQHDACHEFLLLIFGTILLPYSSNLIDGGACSSHPPSVIWGAHLSFQAESSDNSATYRIFLQKQIALHTGSRGQTLQLHSLIGFYEFERFDTCGARVLFVSFIFRSIPLTKSGLSQLSQRTWRNSIRRDSHLFVIFAWLRFRGHRRQTFRMQRAPSKELYAKSCKPLGRSKIDSIGSSWIYVQSSLTIESFRATIDPNPIIPPIYVTDSQDIDFSAMTHTPAVHPIRDPLPPPPAPTAVPLPPAAFLSMDSAMHALPLLAIPTQPLIYTVPPLTVPPVTMAQAPVSTMEHFPFQVSQPQINFSYPVPSPLNIPHTKPGTPTQAAPAARLINFLPEAETEEEKRIKKMEETIRALQAGNSRFNYSDSDWNLFPGVRARILISSGHACARLYNAA</sequence>
<accession>A0A2I0KUF2</accession>
<dbReference type="AlphaFoldDB" id="A0A2I0KUF2"/>
<dbReference type="Proteomes" id="UP000233551">
    <property type="component" value="Unassembled WGS sequence"/>
</dbReference>
<dbReference type="EMBL" id="PGOL01000346">
    <property type="protein sequence ID" value="PKI71960.1"/>
    <property type="molecule type" value="Genomic_DNA"/>
</dbReference>
<evidence type="ECO:0000313" key="1">
    <source>
        <dbReference type="EMBL" id="PKI71960.1"/>
    </source>
</evidence>